<evidence type="ECO:0000313" key="9">
    <source>
        <dbReference type="Proteomes" id="UP000249720"/>
    </source>
</evidence>
<dbReference type="GO" id="GO:0006508">
    <property type="term" value="P:proteolysis"/>
    <property type="evidence" value="ECO:0007669"/>
    <property type="project" value="UniProtKB-KW"/>
</dbReference>
<dbReference type="CDD" id="cd08071">
    <property type="entry name" value="MPN_DUF2466"/>
    <property type="match status" value="1"/>
</dbReference>
<evidence type="ECO:0000256" key="6">
    <source>
        <dbReference type="RuleBase" id="RU003797"/>
    </source>
</evidence>
<keyword evidence="1" id="KW-0645">Protease</keyword>
<dbReference type="Gene3D" id="3.40.140.10">
    <property type="entry name" value="Cytidine Deaminase, domain 2"/>
    <property type="match status" value="1"/>
</dbReference>
<dbReference type="NCBIfam" id="TIGR00608">
    <property type="entry name" value="radc"/>
    <property type="match status" value="1"/>
</dbReference>
<dbReference type="AlphaFoldDB" id="A0A2W7RMR9"/>
<dbReference type="PANTHER" id="PTHR30471">
    <property type="entry name" value="DNA REPAIR PROTEIN RADC"/>
    <property type="match status" value="1"/>
</dbReference>
<evidence type="ECO:0000256" key="2">
    <source>
        <dbReference type="ARBA" id="ARBA00022723"/>
    </source>
</evidence>
<dbReference type="InterPro" id="IPR020891">
    <property type="entry name" value="UPF0758_CS"/>
</dbReference>
<reference evidence="8 9" key="1">
    <citation type="submission" date="2018-06" db="EMBL/GenBank/DDBJ databases">
        <title>Genomic Encyclopedia of Archaeal and Bacterial Type Strains, Phase II (KMG-II): from individual species to whole genera.</title>
        <authorList>
            <person name="Goeker M."/>
        </authorList>
    </citation>
    <scope>NUCLEOTIDE SEQUENCE [LARGE SCALE GENOMIC DNA]</scope>
    <source>
        <strain evidence="8 9">DSM 23241</strain>
    </source>
</reference>
<protein>
    <submittedName>
        <fullName evidence="8">DNA repair protein RadC</fullName>
    </submittedName>
</protein>
<dbReference type="PROSITE" id="PS50249">
    <property type="entry name" value="MPN"/>
    <property type="match status" value="1"/>
</dbReference>
<evidence type="ECO:0000256" key="5">
    <source>
        <dbReference type="ARBA" id="ARBA00023049"/>
    </source>
</evidence>
<dbReference type="InterPro" id="IPR025657">
    <property type="entry name" value="RadC_JAB"/>
</dbReference>
<dbReference type="RefSeq" id="WP_111296544.1">
    <property type="nucleotide sequence ID" value="NZ_QKZV01000007.1"/>
</dbReference>
<evidence type="ECO:0000313" key="8">
    <source>
        <dbReference type="EMBL" id="PZX61551.1"/>
    </source>
</evidence>
<keyword evidence="5" id="KW-0482">Metalloprotease</keyword>
<dbReference type="Pfam" id="PF04002">
    <property type="entry name" value="RadC"/>
    <property type="match status" value="1"/>
</dbReference>
<name>A0A2W7RMR9_9BACT</name>
<dbReference type="InterPro" id="IPR001405">
    <property type="entry name" value="UPF0758"/>
</dbReference>
<dbReference type="EMBL" id="QKZV01000007">
    <property type="protein sequence ID" value="PZX61551.1"/>
    <property type="molecule type" value="Genomic_DNA"/>
</dbReference>
<dbReference type="GO" id="GO:0008237">
    <property type="term" value="F:metallopeptidase activity"/>
    <property type="evidence" value="ECO:0007669"/>
    <property type="project" value="UniProtKB-KW"/>
</dbReference>
<dbReference type="Pfam" id="PF20582">
    <property type="entry name" value="UPF0758_N"/>
    <property type="match status" value="1"/>
</dbReference>
<keyword evidence="3" id="KW-0378">Hydrolase</keyword>
<accession>A0A2W7RMR9</accession>
<dbReference type="GO" id="GO:0046872">
    <property type="term" value="F:metal ion binding"/>
    <property type="evidence" value="ECO:0007669"/>
    <property type="project" value="UniProtKB-KW"/>
</dbReference>
<dbReference type="OrthoDB" id="9804482at2"/>
<dbReference type="NCBIfam" id="NF000642">
    <property type="entry name" value="PRK00024.1"/>
    <property type="match status" value="1"/>
</dbReference>
<keyword evidence="4" id="KW-0862">Zinc</keyword>
<evidence type="ECO:0000256" key="3">
    <source>
        <dbReference type="ARBA" id="ARBA00022801"/>
    </source>
</evidence>
<evidence type="ECO:0000256" key="4">
    <source>
        <dbReference type="ARBA" id="ARBA00022833"/>
    </source>
</evidence>
<feature type="domain" description="MPN" evidence="7">
    <location>
        <begin position="107"/>
        <end position="229"/>
    </location>
</feature>
<dbReference type="Proteomes" id="UP000249720">
    <property type="component" value="Unassembled WGS sequence"/>
</dbReference>
<evidence type="ECO:0000256" key="1">
    <source>
        <dbReference type="ARBA" id="ARBA00022670"/>
    </source>
</evidence>
<gene>
    <name evidence="8" type="ORF">LX80_02281</name>
</gene>
<comment type="caution">
    <text evidence="8">The sequence shown here is derived from an EMBL/GenBank/DDBJ whole genome shotgun (WGS) entry which is preliminary data.</text>
</comment>
<comment type="similarity">
    <text evidence="6">Belongs to the UPF0758 family.</text>
</comment>
<organism evidence="8 9">
    <name type="scientific">Hydrotalea sandarakina</name>
    <dbReference type="NCBI Taxonomy" id="1004304"/>
    <lineage>
        <taxon>Bacteria</taxon>
        <taxon>Pseudomonadati</taxon>
        <taxon>Bacteroidota</taxon>
        <taxon>Chitinophagia</taxon>
        <taxon>Chitinophagales</taxon>
        <taxon>Chitinophagaceae</taxon>
        <taxon>Hydrotalea</taxon>
    </lineage>
</organism>
<dbReference type="InterPro" id="IPR037518">
    <property type="entry name" value="MPN"/>
</dbReference>
<dbReference type="InterPro" id="IPR046778">
    <property type="entry name" value="UPF0758_N"/>
</dbReference>
<sequence>MGYNTIKQWAIDDRPREKLLLKGSNALSNAELLAILINNGTANTSALALAQQLLQAVDNHLSRLAGMSVEEIRQLGIKGLGPAKAVTIVAALELGVRTHSYQLQTQTVSSSKDAAQYLKAQLQHKTVEQFVAIYLNRANKIIRHETISTGGITGTIADPKIILRKGLECNACSLIISHNHPSGNLNPSNADKTLTEKIKQAAALVDMALLDHIIVSHEGYFSFADEGLL</sequence>
<keyword evidence="2" id="KW-0479">Metal-binding</keyword>
<keyword evidence="9" id="KW-1185">Reference proteome</keyword>
<dbReference type="PANTHER" id="PTHR30471:SF3">
    <property type="entry name" value="UPF0758 PROTEIN YEES-RELATED"/>
    <property type="match status" value="1"/>
</dbReference>
<proteinExistence type="inferred from homology"/>
<dbReference type="PROSITE" id="PS01302">
    <property type="entry name" value="UPF0758"/>
    <property type="match status" value="1"/>
</dbReference>
<evidence type="ECO:0000259" key="7">
    <source>
        <dbReference type="PROSITE" id="PS50249"/>
    </source>
</evidence>